<keyword evidence="1" id="KW-0812">Transmembrane</keyword>
<keyword evidence="3" id="KW-1185">Reference proteome</keyword>
<evidence type="ECO:0000313" key="2">
    <source>
        <dbReference type="EMBL" id="SDI80836.1"/>
    </source>
</evidence>
<feature type="transmembrane region" description="Helical" evidence="1">
    <location>
        <begin position="346"/>
        <end position="365"/>
    </location>
</feature>
<keyword evidence="1" id="KW-1133">Transmembrane helix</keyword>
<accession>A0A1G8NLF9</accession>
<feature type="transmembrane region" description="Helical" evidence="1">
    <location>
        <begin position="72"/>
        <end position="95"/>
    </location>
</feature>
<organism evidence="2 3">
    <name type="scientific">Propionivibrio dicarboxylicus</name>
    <dbReference type="NCBI Taxonomy" id="83767"/>
    <lineage>
        <taxon>Bacteria</taxon>
        <taxon>Pseudomonadati</taxon>
        <taxon>Pseudomonadota</taxon>
        <taxon>Betaproteobacteria</taxon>
        <taxon>Rhodocyclales</taxon>
        <taxon>Rhodocyclaceae</taxon>
        <taxon>Propionivibrio</taxon>
    </lineage>
</organism>
<feature type="transmembrane region" description="Helical" evidence="1">
    <location>
        <begin position="318"/>
        <end position="340"/>
    </location>
</feature>
<name>A0A1G8NLF9_9RHOO</name>
<dbReference type="Proteomes" id="UP000198607">
    <property type="component" value="Unassembled WGS sequence"/>
</dbReference>
<dbReference type="PROSITE" id="PS51257">
    <property type="entry name" value="PROKAR_LIPOPROTEIN"/>
    <property type="match status" value="1"/>
</dbReference>
<feature type="transmembrane region" description="Helical" evidence="1">
    <location>
        <begin position="181"/>
        <end position="209"/>
    </location>
</feature>
<feature type="transmembrane region" description="Helical" evidence="1">
    <location>
        <begin position="43"/>
        <end position="60"/>
    </location>
</feature>
<proteinExistence type="predicted"/>
<protein>
    <submittedName>
        <fullName evidence="2">Uncharacterized protein</fullName>
    </submittedName>
</protein>
<dbReference type="AlphaFoldDB" id="A0A1G8NLF9"/>
<evidence type="ECO:0000313" key="3">
    <source>
        <dbReference type="Proteomes" id="UP000198607"/>
    </source>
</evidence>
<evidence type="ECO:0000256" key="1">
    <source>
        <dbReference type="SAM" id="Phobius"/>
    </source>
</evidence>
<feature type="transmembrane region" description="Helical" evidence="1">
    <location>
        <begin position="158"/>
        <end position="175"/>
    </location>
</feature>
<dbReference type="EMBL" id="FNCY01000031">
    <property type="protein sequence ID" value="SDI80836.1"/>
    <property type="molecule type" value="Genomic_DNA"/>
</dbReference>
<sequence length="378" mass="41257">MNATRYIGPVLALLLIVISWMTGYANAGTAACDLGKLLIESNGAGVIIAGVLAFAFGWHCRVIDHVSRVRSWVWLSVAFGLPLLFSLKISGAYVFDLCWRIGDVSLNGRMALVSALAILAWTVRCAMMPPNKDMTEAGQAPKDLDLQCQRRWFGTEDCSVIAGVLITGLWAWLLFEKSQSFVVALVLISLFMLFPSWWLFSALFGALVALLGKDCLLGNGCYHFESILSFLSAKTSTASPEIWFPVQPSYGSIKWVYWDPDARIPGGGYQYVFLSISEAFGGIWVALTVVILAALYITIYIGLTKLNDRWIREYAKGVWFLLVVSSLANLLANLGVISVAGFGVPFLSLDWALCALGGGVLGVSLRTAREKKRVGDVS</sequence>
<gene>
    <name evidence="2" type="ORF">SAMN05660652_04070</name>
</gene>
<keyword evidence="1" id="KW-0472">Membrane</keyword>
<reference evidence="2 3" key="1">
    <citation type="submission" date="2016-10" db="EMBL/GenBank/DDBJ databases">
        <authorList>
            <person name="de Groot N.N."/>
        </authorList>
    </citation>
    <scope>NUCLEOTIDE SEQUENCE [LARGE SCALE GENOMIC DNA]</scope>
    <source>
        <strain evidence="2 3">DSM 5885</strain>
    </source>
</reference>
<feature type="transmembrane region" description="Helical" evidence="1">
    <location>
        <begin position="283"/>
        <end position="306"/>
    </location>
</feature>
<dbReference type="RefSeq" id="WP_091940643.1">
    <property type="nucleotide sequence ID" value="NZ_FNCY01000031.1"/>
</dbReference>